<dbReference type="InterPro" id="IPR050194">
    <property type="entry name" value="Glycosyltransferase_grp1"/>
</dbReference>
<dbReference type="Pfam" id="PF13439">
    <property type="entry name" value="Glyco_transf_4"/>
    <property type="match status" value="1"/>
</dbReference>
<evidence type="ECO:0000313" key="4">
    <source>
        <dbReference type="Proteomes" id="UP000092528"/>
    </source>
</evidence>
<dbReference type="Pfam" id="PF00534">
    <property type="entry name" value="Glycos_transf_1"/>
    <property type="match status" value="1"/>
</dbReference>
<accession>A0A1C7FF98</accession>
<keyword evidence="3" id="KW-0328">Glycosyltransferase</keyword>
<dbReference type="SUPFAM" id="SSF53756">
    <property type="entry name" value="UDP-Glycosyltransferase/glycogen phosphorylase"/>
    <property type="match status" value="1"/>
</dbReference>
<dbReference type="Gene3D" id="3.40.50.2000">
    <property type="entry name" value="Glycogen Phosphorylase B"/>
    <property type="match status" value="2"/>
</dbReference>
<evidence type="ECO:0000259" key="1">
    <source>
        <dbReference type="Pfam" id="PF00534"/>
    </source>
</evidence>
<dbReference type="InterPro" id="IPR001296">
    <property type="entry name" value="Glyco_trans_1"/>
</dbReference>
<dbReference type="PATRIC" id="fig|45658.7.peg.3544"/>
<dbReference type="EMBL" id="CP016415">
    <property type="protein sequence ID" value="ANU38622.1"/>
    <property type="molecule type" value="Genomic_DNA"/>
</dbReference>
<evidence type="ECO:0000313" key="3">
    <source>
        <dbReference type="EMBL" id="ANU38622.1"/>
    </source>
</evidence>
<dbReference type="RefSeq" id="WP_065546383.1">
    <property type="nucleotide sequence ID" value="NZ_CP016415.1"/>
</dbReference>
<keyword evidence="3" id="KW-0808">Transferase</keyword>
<organism evidence="3 4">
    <name type="scientific">Vibrio scophthalmi</name>
    <dbReference type="NCBI Taxonomy" id="45658"/>
    <lineage>
        <taxon>Bacteria</taxon>
        <taxon>Pseudomonadati</taxon>
        <taxon>Pseudomonadota</taxon>
        <taxon>Gammaproteobacteria</taxon>
        <taxon>Vibrionales</taxon>
        <taxon>Vibrionaceae</taxon>
        <taxon>Vibrio</taxon>
    </lineage>
</organism>
<reference evidence="3 4" key="1">
    <citation type="submission" date="2016-07" db="EMBL/GenBank/DDBJ databases">
        <title>Genome sequencing of Vibrio scophthalmi strain VS-05, an isolated from Paralichthys olivaceus.</title>
        <authorList>
            <person name="Han H.-J."/>
        </authorList>
    </citation>
    <scope>NUCLEOTIDE SEQUENCE [LARGE SCALE GENOMIC DNA]</scope>
    <source>
        <strain evidence="3 4">VS-05</strain>
    </source>
</reference>
<dbReference type="PANTHER" id="PTHR45947:SF3">
    <property type="entry name" value="SULFOQUINOVOSYL TRANSFERASE SQD2"/>
    <property type="match status" value="1"/>
</dbReference>
<proteinExistence type="predicted"/>
<dbReference type="AlphaFoldDB" id="A0A1C7FF98"/>
<feature type="domain" description="Glycosyl transferase family 1" evidence="1">
    <location>
        <begin position="184"/>
        <end position="330"/>
    </location>
</feature>
<gene>
    <name evidence="3" type="ORF">VSVS05_03585</name>
</gene>
<dbReference type="EC" id="2.4.1.-" evidence="3"/>
<dbReference type="Proteomes" id="UP000092528">
    <property type="component" value="Chromosome 2"/>
</dbReference>
<keyword evidence="4" id="KW-1185">Reference proteome</keyword>
<dbReference type="InterPro" id="IPR028098">
    <property type="entry name" value="Glyco_trans_4-like_N"/>
</dbReference>
<sequence length="365" mass="41879">MKVLNISETTPGGIETFFESLSRAESVQNDFLAFNYHRSILPLKPKGFRPFNVLVLLWTLLFKLEIKQYQVIFLHSTFAGFLRPFLWPFAKWHKVSVVFCSHGWSFNVHYSSKFKNTLYRSIYIGAERLLAPFCDQIYCISPSEYREAQKIGLKESKITLVWNGVQGSALPLGNKEWSDQNQYSGVTRMLFVGRLDMCKGLHLFIEALKQLPKVDQPIELSVIGEPVHNDCPELYELLDSPIDNVTIKRLGWVKNSDLDQHFQQADFVVVPSLWEGFGLIVAESLRNGTPVFASNAGSLADMLNDKTGWVFNLESKTDLSQSIEKVLVDKAYLNISQQDCVEHFEHNFHEDIMNQRYFQSFSTLS</sequence>
<feature type="domain" description="Glycosyltransferase subfamily 4-like N-terminal" evidence="2">
    <location>
        <begin position="37"/>
        <end position="165"/>
    </location>
</feature>
<dbReference type="GO" id="GO:0016757">
    <property type="term" value="F:glycosyltransferase activity"/>
    <property type="evidence" value="ECO:0007669"/>
    <property type="project" value="UniProtKB-KW"/>
</dbReference>
<dbReference type="PANTHER" id="PTHR45947">
    <property type="entry name" value="SULFOQUINOVOSYL TRANSFERASE SQD2"/>
    <property type="match status" value="1"/>
</dbReference>
<protein>
    <submittedName>
        <fullName evidence="3">Putative glycosyltransferase</fullName>
        <ecNumber evidence="3">2.4.1.-</ecNumber>
    </submittedName>
</protein>
<evidence type="ECO:0000259" key="2">
    <source>
        <dbReference type="Pfam" id="PF13439"/>
    </source>
</evidence>
<name>A0A1C7FF98_9VIBR</name>